<dbReference type="Gene3D" id="3.40.50.300">
    <property type="entry name" value="P-loop containing nucleotide triphosphate hydrolases"/>
    <property type="match status" value="1"/>
</dbReference>
<dbReference type="InterPro" id="IPR000850">
    <property type="entry name" value="Adenylat/UMP-CMP_kin"/>
</dbReference>
<keyword evidence="3" id="KW-0418">Kinase</keyword>
<feature type="compositionally biased region" description="Acidic residues" evidence="4">
    <location>
        <begin position="278"/>
        <end position="294"/>
    </location>
</feature>
<dbReference type="OrthoDB" id="442176at2759"/>
<evidence type="ECO:0000256" key="2">
    <source>
        <dbReference type="ARBA" id="ARBA00022741"/>
    </source>
</evidence>
<dbReference type="GO" id="GO:0019205">
    <property type="term" value="F:nucleobase-containing compound kinase activity"/>
    <property type="evidence" value="ECO:0007669"/>
    <property type="project" value="InterPro"/>
</dbReference>
<reference evidence="5" key="2">
    <citation type="submission" date="2022-10" db="EMBL/GenBank/DDBJ databases">
        <authorList>
            <consortium name="ENA_rothamsted_submissions"/>
            <consortium name="culmorum"/>
            <person name="King R."/>
        </authorList>
    </citation>
    <scope>NUCLEOTIDE SEQUENCE</scope>
</reference>
<protein>
    <recommendedName>
        <fullName evidence="7">Adenylate kinase</fullName>
    </recommendedName>
</protein>
<dbReference type="GO" id="GO:0006139">
    <property type="term" value="P:nucleobase-containing compound metabolic process"/>
    <property type="evidence" value="ECO:0007669"/>
    <property type="project" value="InterPro"/>
</dbReference>
<sequence length="294" mass="33545">MGNIPFSCVSAAPSTERVQYDMTPIQNKNLPMIWLAGQKNTGKKTHGNLIKEKYDLEVISISELLRQEAMNDTKRGCIVKEALDTARKINDTIVIDLLKESLLNSNDNIRGFLISNFPKNAKQADMFLKEIGNVNFIFYFYSDTPLLIDRAKEKSDTELNEDNLKKDIANANRDMKVCLGKFALKIESINTSSAPEDVFPKVENALIRRLSTSRPIATESDYVRPQEKPEEKEAEQERGDQPYEEIELADTNKREGTQETRDEYEPEELEKIQVEDERINDEEDDASVVSDSEI</sequence>
<evidence type="ECO:0000313" key="5">
    <source>
        <dbReference type="EMBL" id="CAH1183384.1"/>
    </source>
</evidence>
<dbReference type="EMBL" id="OU896715">
    <property type="protein sequence ID" value="CAH1183384.1"/>
    <property type="molecule type" value="Genomic_DNA"/>
</dbReference>
<gene>
    <name evidence="5" type="ORF">PHAECO_LOCUS13116</name>
</gene>
<evidence type="ECO:0000256" key="1">
    <source>
        <dbReference type="ARBA" id="ARBA00022679"/>
    </source>
</evidence>
<dbReference type="AlphaFoldDB" id="A0A9P0DYI0"/>
<proteinExistence type="predicted"/>
<dbReference type="GO" id="GO:0005524">
    <property type="term" value="F:ATP binding"/>
    <property type="evidence" value="ECO:0007669"/>
    <property type="project" value="InterPro"/>
</dbReference>
<evidence type="ECO:0000313" key="6">
    <source>
        <dbReference type="Proteomes" id="UP001153737"/>
    </source>
</evidence>
<name>A0A9P0DYI0_PHACE</name>
<reference evidence="5" key="1">
    <citation type="submission" date="2022-01" db="EMBL/GenBank/DDBJ databases">
        <authorList>
            <person name="King R."/>
        </authorList>
    </citation>
    <scope>NUCLEOTIDE SEQUENCE</scope>
</reference>
<dbReference type="Pfam" id="PF00406">
    <property type="entry name" value="ADK"/>
    <property type="match status" value="1"/>
</dbReference>
<feature type="region of interest" description="Disordered" evidence="4">
    <location>
        <begin position="217"/>
        <end position="294"/>
    </location>
</feature>
<dbReference type="Proteomes" id="UP001153737">
    <property type="component" value="Chromosome 9"/>
</dbReference>
<evidence type="ECO:0000256" key="3">
    <source>
        <dbReference type="ARBA" id="ARBA00022777"/>
    </source>
</evidence>
<evidence type="ECO:0000256" key="4">
    <source>
        <dbReference type="SAM" id="MobiDB-lite"/>
    </source>
</evidence>
<feature type="compositionally biased region" description="Basic and acidic residues" evidence="4">
    <location>
        <begin position="250"/>
        <end position="277"/>
    </location>
</feature>
<dbReference type="SUPFAM" id="SSF52540">
    <property type="entry name" value="P-loop containing nucleoside triphosphate hydrolases"/>
    <property type="match status" value="1"/>
</dbReference>
<keyword evidence="6" id="KW-1185">Reference proteome</keyword>
<keyword evidence="2" id="KW-0547">Nucleotide-binding</keyword>
<dbReference type="InterPro" id="IPR027417">
    <property type="entry name" value="P-loop_NTPase"/>
</dbReference>
<organism evidence="5 6">
    <name type="scientific">Phaedon cochleariae</name>
    <name type="common">Mustard beetle</name>
    <dbReference type="NCBI Taxonomy" id="80249"/>
    <lineage>
        <taxon>Eukaryota</taxon>
        <taxon>Metazoa</taxon>
        <taxon>Ecdysozoa</taxon>
        <taxon>Arthropoda</taxon>
        <taxon>Hexapoda</taxon>
        <taxon>Insecta</taxon>
        <taxon>Pterygota</taxon>
        <taxon>Neoptera</taxon>
        <taxon>Endopterygota</taxon>
        <taxon>Coleoptera</taxon>
        <taxon>Polyphaga</taxon>
        <taxon>Cucujiformia</taxon>
        <taxon>Chrysomeloidea</taxon>
        <taxon>Chrysomelidae</taxon>
        <taxon>Chrysomelinae</taxon>
        <taxon>Chrysomelini</taxon>
        <taxon>Phaedon</taxon>
    </lineage>
</organism>
<accession>A0A9P0DYI0</accession>
<keyword evidence="1" id="KW-0808">Transferase</keyword>
<evidence type="ECO:0008006" key="7">
    <source>
        <dbReference type="Google" id="ProtNLM"/>
    </source>
</evidence>
<dbReference type="PANTHER" id="PTHR23359">
    <property type="entry name" value="NUCLEOTIDE KINASE"/>
    <property type="match status" value="1"/>
</dbReference>
<feature type="compositionally biased region" description="Basic and acidic residues" evidence="4">
    <location>
        <begin position="221"/>
        <end position="241"/>
    </location>
</feature>